<dbReference type="RefSeq" id="XP_030757062.1">
    <property type="nucleotide sequence ID" value="XM_030901202.1"/>
</dbReference>
<evidence type="ECO:0000313" key="12">
    <source>
        <dbReference type="RefSeq" id="XP_030757064.1"/>
    </source>
</evidence>
<dbReference type="GO" id="GO:0031640">
    <property type="term" value="P:killing of cells of another organism"/>
    <property type="evidence" value="ECO:0007669"/>
    <property type="project" value="UniProtKB-KW"/>
</dbReference>
<dbReference type="GO" id="GO:0003796">
    <property type="term" value="F:lysozyme activity"/>
    <property type="evidence" value="ECO:0007669"/>
    <property type="project" value="UniProtKB-EC"/>
</dbReference>
<dbReference type="Proteomes" id="UP000504635">
    <property type="component" value="Unplaced"/>
</dbReference>
<keyword evidence="9" id="KW-1185">Reference proteome</keyword>
<feature type="signal peptide" evidence="7">
    <location>
        <begin position="1"/>
        <end position="23"/>
    </location>
</feature>
<reference evidence="10 11" key="1">
    <citation type="submission" date="2025-04" db="UniProtKB">
        <authorList>
            <consortium name="RefSeq"/>
        </authorList>
    </citation>
    <scope>IDENTIFICATION</scope>
    <source>
        <tissue evidence="10 11">Gonads</tissue>
    </source>
</reference>
<dbReference type="InterPro" id="IPR001916">
    <property type="entry name" value="Glyco_hydro_22"/>
</dbReference>
<dbReference type="RefSeq" id="XP_030757064.1">
    <property type="nucleotide sequence ID" value="XM_030901204.1"/>
</dbReference>
<dbReference type="SMART" id="SM00263">
    <property type="entry name" value="LYZ1"/>
    <property type="match status" value="1"/>
</dbReference>
<evidence type="ECO:0000256" key="6">
    <source>
        <dbReference type="RuleBase" id="RU004440"/>
    </source>
</evidence>
<dbReference type="AlphaFoldDB" id="A0A6J2XZZ7"/>
<evidence type="ECO:0000256" key="5">
    <source>
        <dbReference type="ARBA" id="ARBA00023295"/>
    </source>
</evidence>
<sequence length="141" mass="15896">MRSRFAVLFALMVAVLMGNVAQAKVYTKCGLTKELLNNGFERSYVGNWVCLVESESAKNTSKVTDKADRTKSLGLFQINSKDWCKFGSVGGKCQIKCENLIDENIQDDSICARKIQRELGFRAWDGWLRSCYGRRLSIPPC</sequence>
<keyword evidence="5" id="KW-0378">Hydrolase</keyword>
<evidence type="ECO:0000256" key="1">
    <source>
        <dbReference type="ARBA" id="ARBA00000632"/>
    </source>
</evidence>
<dbReference type="PRINTS" id="PR00135">
    <property type="entry name" value="LYZLACT"/>
</dbReference>
<dbReference type="PROSITE" id="PS00128">
    <property type="entry name" value="GLYCOSYL_HYDROL_F22_1"/>
    <property type="match status" value="1"/>
</dbReference>
<evidence type="ECO:0000313" key="9">
    <source>
        <dbReference type="Proteomes" id="UP000504635"/>
    </source>
</evidence>
<dbReference type="Pfam" id="PF00062">
    <property type="entry name" value="Lys"/>
    <property type="match status" value="1"/>
</dbReference>
<evidence type="ECO:0000313" key="11">
    <source>
        <dbReference type="RefSeq" id="XP_030757063.1"/>
    </source>
</evidence>
<gene>
    <name evidence="10 11 12" type="primary">LOC115882935</name>
</gene>
<dbReference type="SUPFAM" id="SSF53955">
    <property type="entry name" value="Lysozyme-like"/>
    <property type="match status" value="1"/>
</dbReference>
<dbReference type="PROSITE" id="PS51348">
    <property type="entry name" value="GLYCOSYL_HYDROL_F22_2"/>
    <property type="match status" value="1"/>
</dbReference>
<dbReference type="EC" id="3.2.1.17" evidence="2"/>
<evidence type="ECO:0000256" key="2">
    <source>
        <dbReference type="ARBA" id="ARBA00012732"/>
    </source>
</evidence>
<protein>
    <recommendedName>
        <fullName evidence="2">lysozyme</fullName>
        <ecNumber evidence="2">3.2.1.17</ecNumber>
    </recommendedName>
</protein>
<evidence type="ECO:0000313" key="10">
    <source>
        <dbReference type="RefSeq" id="XP_030757062.1"/>
    </source>
</evidence>
<comment type="similarity">
    <text evidence="6">Belongs to the glycosyl hydrolase 22 family.</text>
</comment>
<accession>A0A6J2XZZ7</accession>
<comment type="catalytic activity">
    <reaction evidence="1">
        <text>Hydrolysis of (1-&gt;4)-beta-linkages between N-acetylmuramic acid and N-acetyl-D-glucosamine residues in a peptidoglycan and between N-acetyl-D-glucosamine residues in chitodextrins.</text>
        <dbReference type="EC" id="3.2.1.17"/>
    </reaction>
</comment>
<dbReference type="PANTHER" id="PTHR11407">
    <property type="entry name" value="LYSOZYME C"/>
    <property type="match status" value="1"/>
</dbReference>
<dbReference type="CDD" id="cd16899">
    <property type="entry name" value="LYZ_C_invert"/>
    <property type="match status" value="1"/>
</dbReference>
<keyword evidence="4" id="KW-1015">Disulfide bond</keyword>
<dbReference type="KEGG" id="soy:115882935"/>
<feature type="domain" description="Glycosyl hydrolases family 22 (GH22)" evidence="8">
    <location>
        <begin position="93"/>
        <end position="111"/>
    </location>
</feature>
<evidence type="ECO:0000256" key="4">
    <source>
        <dbReference type="ARBA" id="ARBA00023157"/>
    </source>
</evidence>
<evidence type="ECO:0000259" key="8">
    <source>
        <dbReference type="PROSITE" id="PS00128"/>
    </source>
</evidence>
<feature type="chain" id="PRO_5044642887" description="lysozyme" evidence="7">
    <location>
        <begin position="24"/>
        <end position="141"/>
    </location>
</feature>
<proteinExistence type="inferred from homology"/>
<evidence type="ECO:0000256" key="3">
    <source>
        <dbReference type="ARBA" id="ARBA00022638"/>
    </source>
</evidence>
<evidence type="ECO:0000256" key="7">
    <source>
        <dbReference type="SAM" id="SignalP"/>
    </source>
</evidence>
<dbReference type="GeneID" id="115882935"/>
<dbReference type="InterPro" id="IPR023346">
    <property type="entry name" value="Lysozyme-like_dom_sf"/>
</dbReference>
<dbReference type="RefSeq" id="XP_030757063.1">
    <property type="nucleotide sequence ID" value="XM_030901203.1"/>
</dbReference>
<dbReference type="Gene3D" id="1.10.530.10">
    <property type="match status" value="1"/>
</dbReference>
<dbReference type="GO" id="GO:0042742">
    <property type="term" value="P:defense response to bacterium"/>
    <property type="evidence" value="ECO:0007669"/>
    <property type="project" value="UniProtKB-KW"/>
</dbReference>
<dbReference type="OrthoDB" id="6692707at2759"/>
<keyword evidence="5" id="KW-0326">Glycosidase</keyword>
<dbReference type="InterPro" id="IPR019799">
    <property type="entry name" value="Glyco_hydro_22_CS"/>
</dbReference>
<keyword evidence="3" id="KW-0929">Antimicrobial</keyword>
<keyword evidence="7" id="KW-0732">Signal</keyword>
<keyword evidence="3" id="KW-0081">Bacteriolytic enzyme</keyword>
<organism evidence="9 11">
    <name type="scientific">Sitophilus oryzae</name>
    <name type="common">Rice weevil</name>
    <name type="synonym">Curculio oryzae</name>
    <dbReference type="NCBI Taxonomy" id="7048"/>
    <lineage>
        <taxon>Eukaryota</taxon>
        <taxon>Metazoa</taxon>
        <taxon>Ecdysozoa</taxon>
        <taxon>Arthropoda</taxon>
        <taxon>Hexapoda</taxon>
        <taxon>Insecta</taxon>
        <taxon>Pterygota</taxon>
        <taxon>Neoptera</taxon>
        <taxon>Endopterygota</taxon>
        <taxon>Coleoptera</taxon>
        <taxon>Polyphaga</taxon>
        <taxon>Cucujiformia</taxon>
        <taxon>Curculionidae</taxon>
        <taxon>Dryophthorinae</taxon>
        <taxon>Sitophilus</taxon>
    </lineage>
</organism>
<dbReference type="PANTHER" id="PTHR11407:SF63">
    <property type="entry name" value="LYSOZYME C"/>
    <property type="match status" value="1"/>
</dbReference>
<name>A0A6J2XZZ7_SITOR</name>